<name>A0ABV5LSJ0_9ACTN</name>
<dbReference type="PANTHER" id="PTHR42928:SF3">
    <property type="entry name" value="UPF0065 PROTEIN YFLP"/>
    <property type="match status" value="1"/>
</dbReference>
<gene>
    <name evidence="3" type="ORF">ACFFVI_08770</name>
</gene>
<dbReference type="EMBL" id="JBHMDM010000004">
    <property type="protein sequence ID" value="MFB9377061.1"/>
    <property type="molecule type" value="Genomic_DNA"/>
</dbReference>
<dbReference type="Pfam" id="PF03401">
    <property type="entry name" value="TctC"/>
    <property type="match status" value="1"/>
</dbReference>
<feature type="chain" id="PRO_5045769038" evidence="2">
    <location>
        <begin position="36"/>
        <end position="340"/>
    </location>
</feature>
<dbReference type="PIRSF" id="PIRSF017082">
    <property type="entry name" value="YflP"/>
    <property type="match status" value="1"/>
</dbReference>
<sequence length="340" mass="34930">MFQGSPFRSTTVSSTRRRTLALLAALTLAGTAACADTGAGTSGGDGINRLEVMAPADPGGGWDSSAREIARVVEADGLARSVQVSNVGGAGGTVGLAELKNERSEDFLMVMGLVMVGAIETNQSQATLDDVTPIARLTGEDEVVVVPASSPYQTIDDLVADLKAKGQGVAIAGGSAGGTDHMLAGLLAQAADVPATNLNYVPFSGGGESLAALLGSQVSAGISGVGEYAESVKSGDLRALAVSGEERVADLPDVPTLVESGYDVTLTNWRGVVAPPEISDEATERLTKLVADMHASQAWKDTLATKGWTDEYLSGAEFTTFLDEEEQRVQGVLKEIGLTS</sequence>
<comment type="similarity">
    <text evidence="1">Belongs to the UPF0065 (bug) family.</text>
</comment>
<dbReference type="Proteomes" id="UP001589748">
    <property type="component" value="Unassembled WGS sequence"/>
</dbReference>
<dbReference type="Gene3D" id="3.40.190.150">
    <property type="entry name" value="Bordetella uptake gene, domain 1"/>
    <property type="match status" value="1"/>
</dbReference>
<evidence type="ECO:0000256" key="1">
    <source>
        <dbReference type="ARBA" id="ARBA00006987"/>
    </source>
</evidence>
<comment type="caution">
    <text evidence="3">The sequence shown here is derived from an EMBL/GenBank/DDBJ whole genome shotgun (WGS) entry which is preliminary data.</text>
</comment>
<dbReference type="PANTHER" id="PTHR42928">
    <property type="entry name" value="TRICARBOXYLATE-BINDING PROTEIN"/>
    <property type="match status" value="1"/>
</dbReference>
<dbReference type="CDD" id="cd07012">
    <property type="entry name" value="PBP2_Bug_TTT"/>
    <property type="match status" value="1"/>
</dbReference>
<feature type="signal peptide" evidence="2">
    <location>
        <begin position="1"/>
        <end position="35"/>
    </location>
</feature>
<evidence type="ECO:0000313" key="3">
    <source>
        <dbReference type="EMBL" id="MFB9377061.1"/>
    </source>
</evidence>
<dbReference type="InterPro" id="IPR005064">
    <property type="entry name" value="BUG"/>
</dbReference>
<keyword evidence="2" id="KW-0732">Signal</keyword>
<dbReference type="Gene3D" id="3.40.190.10">
    <property type="entry name" value="Periplasmic binding protein-like II"/>
    <property type="match status" value="1"/>
</dbReference>
<keyword evidence="4" id="KW-1185">Reference proteome</keyword>
<organism evidence="3 4">
    <name type="scientific">Kineococcus gynurae</name>
    <dbReference type="NCBI Taxonomy" id="452979"/>
    <lineage>
        <taxon>Bacteria</taxon>
        <taxon>Bacillati</taxon>
        <taxon>Actinomycetota</taxon>
        <taxon>Actinomycetes</taxon>
        <taxon>Kineosporiales</taxon>
        <taxon>Kineosporiaceae</taxon>
        <taxon>Kineococcus</taxon>
    </lineage>
</organism>
<dbReference type="RefSeq" id="WP_380135222.1">
    <property type="nucleotide sequence ID" value="NZ_JBHLUI010000003.1"/>
</dbReference>
<dbReference type="SUPFAM" id="SSF53850">
    <property type="entry name" value="Periplasmic binding protein-like II"/>
    <property type="match status" value="1"/>
</dbReference>
<reference evidence="3 4" key="1">
    <citation type="submission" date="2024-09" db="EMBL/GenBank/DDBJ databases">
        <authorList>
            <person name="Sun Q."/>
            <person name="Mori K."/>
        </authorList>
    </citation>
    <scope>NUCLEOTIDE SEQUENCE [LARGE SCALE GENOMIC DNA]</scope>
    <source>
        <strain evidence="3 4">TISTR 1856</strain>
    </source>
</reference>
<proteinExistence type="inferred from homology"/>
<accession>A0ABV5LSJ0</accession>
<protein>
    <submittedName>
        <fullName evidence="3">Bug family tripartite tricarboxylate transporter substrate binding protein</fullName>
    </submittedName>
</protein>
<evidence type="ECO:0000256" key="2">
    <source>
        <dbReference type="SAM" id="SignalP"/>
    </source>
</evidence>
<evidence type="ECO:0000313" key="4">
    <source>
        <dbReference type="Proteomes" id="UP001589748"/>
    </source>
</evidence>
<dbReference type="InterPro" id="IPR042100">
    <property type="entry name" value="Bug_dom1"/>
</dbReference>